<dbReference type="SMART" id="SM00062">
    <property type="entry name" value="PBPb"/>
    <property type="match status" value="1"/>
</dbReference>
<comment type="caution">
    <text evidence="8">The sequence shown here is derived from an EMBL/GenBank/DDBJ whole genome shotgun (WGS) entry which is preliminary data.</text>
</comment>
<evidence type="ECO:0000259" key="6">
    <source>
        <dbReference type="SMART" id="SM00062"/>
    </source>
</evidence>
<accession>A0ABV2N7B2</accession>
<feature type="domain" description="Ionotropic glutamate receptor C-terminal" evidence="7">
    <location>
        <begin position="33"/>
        <end position="254"/>
    </location>
</feature>
<dbReference type="SMART" id="SM00079">
    <property type="entry name" value="PBPe"/>
    <property type="match status" value="1"/>
</dbReference>
<evidence type="ECO:0000256" key="1">
    <source>
        <dbReference type="ARBA" id="ARBA00004196"/>
    </source>
</evidence>
<dbReference type="PANTHER" id="PTHR35936:SF17">
    <property type="entry name" value="ARGININE-BINDING EXTRACELLULAR PROTEIN ARTP"/>
    <property type="match status" value="1"/>
</dbReference>
<name>A0ABV2N7B2_9HYPH</name>
<keyword evidence="3 5" id="KW-0732">Signal</keyword>
<dbReference type="PROSITE" id="PS01039">
    <property type="entry name" value="SBP_BACTERIAL_3"/>
    <property type="match status" value="1"/>
</dbReference>
<evidence type="ECO:0000259" key="7">
    <source>
        <dbReference type="SMART" id="SM00079"/>
    </source>
</evidence>
<evidence type="ECO:0000256" key="5">
    <source>
        <dbReference type="SAM" id="SignalP"/>
    </source>
</evidence>
<dbReference type="CDD" id="cd13530">
    <property type="entry name" value="PBP2_peptides_like"/>
    <property type="match status" value="1"/>
</dbReference>
<evidence type="ECO:0000256" key="4">
    <source>
        <dbReference type="RuleBase" id="RU003744"/>
    </source>
</evidence>
<proteinExistence type="inferred from homology"/>
<dbReference type="Proteomes" id="UP001549076">
    <property type="component" value="Unassembled WGS sequence"/>
</dbReference>
<reference evidence="8 9" key="1">
    <citation type="submission" date="2024-06" db="EMBL/GenBank/DDBJ databases">
        <title>Genomic Encyclopedia of Type Strains, Phase IV (KMG-IV): sequencing the most valuable type-strain genomes for metagenomic binning, comparative biology and taxonomic classification.</title>
        <authorList>
            <person name="Goeker M."/>
        </authorList>
    </citation>
    <scope>NUCLEOTIDE SEQUENCE [LARGE SCALE GENOMIC DNA]</scope>
    <source>
        <strain evidence="8 9">DSM 27865</strain>
    </source>
</reference>
<dbReference type="InterPro" id="IPR018313">
    <property type="entry name" value="SBP_3_CS"/>
</dbReference>
<dbReference type="EMBL" id="JBEPML010000028">
    <property type="protein sequence ID" value="MET3794708.1"/>
    <property type="molecule type" value="Genomic_DNA"/>
</dbReference>
<feature type="chain" id="PRO_5046593168" evidence="5">
    <location>
        <begin position="28"/>
        <end position="260"/>
    </location>
</feature>
<feature type="domain" description="Solute-binding protein family 3/N-terminal" evidence="6">
    <location>
        <begin position="33"/>
        <end position="255"/>
    </location>
</feature>
<feature type="signal peptide" evidence="5">
    <location>
        <begin position="1"/>
        <end position="27"/>
    </location>
</feature>
<gene>
    <name evidence="8" type="ORF">ABID37_004948</name>
</gene>
<dbReference type="RefSeq" id="WP_354199619.1">
    <property type="nucleotide sequence ID" value="NZ_JBEPML010000028.1"/>
</dbReference>
<dbReference type="Gene3D" id="3.40.190.10">
    <property type="entry name" value="Periplasmic binding protein-like II"/>
    <property type="match status" value="2"/>
</dbReference>
<evidence type="ECO:0000313" key="9">
    <source>
        <dbReference type="Proteomes" id="UP001549076"/>
    </source>
</evidence>
<dbReference type="SUPFAM" id="SSF53850">
    <property type="entry name" value="Periplasmic binding protein-like II"/>
    <property type="match status" value="1"/>
</dbReference>
<comment type="similarity">
    <text evidence="2 4">Belongs to the bacterial solute-binding protein 3 family.</text>
</comment>
<keyword evidence="9" id="KW-1185">Reference proteome</keyword>
<dbReference type="InterPro" id="IPR001638">
    <property type="entry name" value="Solute-binding_3/MltF_N"/>
</dbReference>
<protein>
    <submittedName>
        <fullName evidence="8">ABC-type amino acid transport substrate-binding protein</fullName>
    </submittedName>
</protein>
<evidence type="ECO:0000256" key="2">
    <source>
        <dbReference type="ARBA" id="ARBA00010333"/>
    </source>
</evidence>
<evidence type="ECO:0000313" key="8">
    <source>
        <dbReference type="EMBL" id="MET3794708.1"/>
    </source>
</evidence>
<evidence type="ECO:0000256" key="3">
    <source>
        <dbReference type="ARBA" id="ARBA00022729"/>
    </source>
</evidence>
<sequence length="260" mass="28029">MSFRLRNLAGLAGACLLAAFSFAPAQAQEKFTSLTVGADPHFRPISFVDESGLIVGFDVDFANALGKHLDIPVKYEGMAWDGIIPALQAKKIDAITNMVITEERQQIVNFSDPIMQQTIVAVVKTGAEKQAVTLDDLKSLRTGVMVSTAAATLLEKAEGVEPVTYNTVVDAYNDLMLGRLDVVVVESVNGSFIAAHQFKDKLHIVEKPLSDDVKLNGIALRKDETEGLRQINEAIAAMKADGSLEAIAVKWFGNASSIPQ</sequence>
<organism evidence="8 9">
    <name type="scientific">Aquamicrobium terrae</name>
    <dbReference type="NCBI Taxonomy" id="1324945"/>
    <lineage>
        <taxon>Bacteria</taxon>
        <taxon>Pseudomonadati</taxon>
        <taxon>Pseudomonadota</taxon>
        <taxon>Alphaproteobacteria</taxon>
        <taxon>Hyphomicrobiales</taxon>
        <taxon>Phyllobacteriaceae</taxon>
        <taxon>Aquamicrobium</taxon>
    </lineage>
</organism>
<comment type="subcellular location">
    <subcellularLocation>
        <location evidence="1">Cell envelope</location>
    </subcellularLocation>
</comment>
<dbReference type="PANTHER" id="PTHR35936">
    <property type="entry name" value="MEMBRANE-BOUND LYTIC MUREIN TRANSGLYCOSYLASE F"/>
    <property type="match status" value="1"/>
</dbReference>
<dbReference type="InterPro" id="IPR001320">
    <property type="entry name" value="Iontro_rcpt_C"/>
</dbReference>
<dbReference type="Pfam" id="PF00497">
    <property type="entry name" value="SBP_bac_3"/>
    <property type="match status" value="1"/>
</dbReference>